<evidence type="ECO:0008006" key="3">
    <source>
        <dbReference type="Google" id="ProtNLM"/>
    </source>
</evidence>
<sequence>MAHSTLAHTIEVKVNGIDTSRKGQIMVMLFGKDGFPINHEKALKTIYLAPNQATHNVRLSVPISEFAIKVLHDEDNSRKTTKNWTGIVPAEGLGFSNGVTISWRGAPKFKDAKLTLSGLSNPVQITLRYP</sequence>
<name>A0A1C0TXI5_9GAMM</name>
<evidence type="ECO:0000313" key="1">
    <source>
        <dbReference type="EMBL" id="OCQ24035.1"/>
    </source>
</evidence>
<dbReference type="InterPro" id="IPR018673">
    <property type="entry name" value="DUF2141"/>
</dbReference>
<dbReference type="Proteomes" id="UP000093366">
    <property type="component" value="Unassembled WGS sequence"/>
</dbReference>
<dbReference type="Pfam" id="PF09912">
    <property type="entry name" value="DUF2141"/>
    <property type="match status" value="1"/>
</dbReference>
<protein>
    <recommendedName>
        <fullName evidence="3">DUF2141 domain-containing protein</fullName>
    </recommendedName>
</protein>
<comment type="caution">
    <text evidence="1">The sequence shown here is derived from an EMBL/GenBank/DDBJ whole genome shotgun (WGS) entry which is preliminary data.</text>
</comment>
<evidence type="ECO:0000313" key="2">
    <source>
        <dbReference type="Proteomes" id="UP000093366"/>
    </source>
</evidence>
<organism evidence="1 2">
    <name type="scientific">Pseudoalteromonas luteoviolacea</name>
    <dbReference type="NCBI Taxonomy" id="43657"/>
    <lineage>
        <taxon>Bacteria</taxon>
        <taxon>Pseudomonadati</taxon>
        <taxon>Pseudomonadota</taxon>
        <taxon>Gammaproteobacteria</taxon>
        <taxon>Alteromonadales</taxon>
        <taxon>Pseudoalteromonadaceae</taxon>
        <taxon>Pseudoalteromonas</taxon>
    </lineage>
</organism>
<dbReference type="AlphaFoldDB" id="A0A1C0TXI5"/>
<reference evidence="2" key="1">
    <citation type="submission" date="2016-07" db="EMBL/GenBank/DDBJ databases">
        <authorList>
            <person name="Florea S."/>
            <person name="Webb J.S."/>
            <person name="Jaromczyk J."/>
            <person name="Schardl C.L."/>
        </authorList>
    </citation>
    <scope>NUCLEOTIDE SEQUENCE [LARGE SCALE GENOMIC DNA]</scope>
    <source>
        <strain evidence="2">IPB1</strain>
    </source>
</reference>
<gene>
    <name evidence="1" type="ORF">A7985_03720</name>
</gene>
<accession>A0A1C0TXI5</accession>
<proteinExistence type="predicted"/>
<dbReference type="EMBL" id="MAUJ01000001">
    <property type="protein sequence ID" value="OCQ24035.1"/>
    <property type="molecule type" value="Genomic_DNA"/>
</dbReference>